<reference evidence="1 2" key="1">
    <citation type="submission" date="2020-08" db="EMBL/GenBank/DDBJ databases">
        <title>Genomic Encyclopedia of Type Strains, Phase IV (KMG-IV): sequencing the most valuable type-strain genomes for metagenomic binning, comparative biology and taxonomic classification.</title>
        <authorList>
            <person name="Goeker M."/>
        </authorList>
    </citation>
    <scope>NUCLEOTIDE SEQUENCE [LARGE SCALE GENOMIC DNA]</scope>
    <source>
        <strain evidence="1 2">DSM 103526</strain>
    </source>
</reference>
<name>A0A841KJE4_9FIRM</name>
<dbReference type="AlphaFoldDB" id="A0A841KJE4"/>
<dbReference type="Proteomes" id="UP000579281">
    <property type="component" value="Unassembled WGS sequence"/>
</dbReference>
<evidence type="ECO:0000313" key="2">
    <source>
        <dbReference type="Proteomes" id="UP000579281"/>
    </source>
</evidence>
<gene>
    <name evidence="1" type="ORF">HNQ80_000063</name>
</gene>
<protein>
    <submittedName>
        <fullName evidence="1">Uncharacterized protein</fullName>
    </submittedName>
</protein>
<comment type="caution">
    <text evidence="1">The sequence shown here is derived from an EMBL/GenBank/DDBJ whole genome shotgun (WGS) entry which is preliminary data.</text>
</comment>
<proteinExistence type="predicted"/>
<sequence>MFAVTRTNGYSEGLEKTTMAKPLNFREISL</sequence>
<organism evidence="1 2">
    <name type="scientific">Anaerosolibacter carboniphilus</name>
    <dbReference type="NCBI Taxonomy" id="1417629"/>
    <lineage>
        <taxon>Bacteria</taxon>
        <taxon>Bacillati</taxon>
        <taxon>Bacillota</taxon>
        <taxon>Clostridia</taxon>
        <taxon>Peptostreptococcales</taxon>
        <taxon>Thermotaleaceae</taxon>
        <taxon>Anaerosolibacter</taxon>
    </lineage>
</organism>
<evidence type="ECO:0000313" key="1">
    <source>
        <dbReference type="EMBL" id="MBB6213994.1"/>
    </source>
</evidence>
<keyword evidence="2" id="KW-1185">Reference proteome</keyword>
<dbReference type="EMBL" id="JACHEN010000001">
    <property type="protein sequence ID" value="MBB6213994.1"/>
    <property type="molecule type" value="Genomic_DNA"/>
</dbReference>
<accession>A0A841KJE4</accession>